<accession>A0A2A8HE92</accession>
<evidence type="ECO:0000313" key="5">
    <source>
        <dbReference type="Proteomes" id="UP000220841"/>
    </source>
</evidence>
<evidence type="ECO:0000313" key="4">
    <source>
        <dbReference type="EMBL" id="PEQ05824.1"/>
    </source>
</evidence>
<dbReference type="PANTHER" id="PTHR10587">
    <property type="entry name" value="GLYCOSYL TRANSFERASE-RELATED"/>
    <property type="match status" value="1"/>
</dbReference>
<dbReference type="GO" id="GO:0005975">
    <property type="term" value="P:carbohydrate metabolic process"/>
    <property type="evidence" value="ECO:0007669"/>
    <property type="project" value="InterPro"/>
</dbReference>
<dbReference type="PANTHER" id="PTHR10587:SF133">
    <property type="entry name" value="CHITIN DEACETYLASE 1-RELATED"/>
    <property type="match status" value="1"/>
</dbReference>
<gene>
    <name evidence="4" type="ORF">CN585_15305</name>
</gene>
<dbReference type="RefSeq" id="WP_098226642.1">
    <property type="nucleotide sequence ID" value="NZ_NUBY01000060.1"/>
</dbReference>
<evidence type="ECO:0000256" key="1">
    <source>
        <dbReference type="ARBA" id="ARBA00022723"/>
    </source>
</evidence>
<comment type="caution">
    <text evidence="4">The sequence shown here is derived from an EMBL/GenBank/DDBJ whole genome shotgun (WGS) entry which is preliminary data.</text>
</comment>
<evidence type="ECO:0000256" key="2">
    <source>
        <dbReference type="ARBA" id="ARBA00022801"/>
    </source>
</evidence>
<name>A0A2A8HE92_9BACI</name>
<feature type="domain" description="NodB homology" evidence="3">
    <location>
        <begin position="50"/>
        <end position="231"/>
    </location>
</feature>
<dbReference type="AlphaFoldDB" id="A0A2A8HE92"/>
<reference evidence="4 5" key="1">
    <citation type="submission" date="2017-09" db="EMBL/GenBank/DDBJ databases">
        <title>Large-scale bioinformatics analysis of Bacillus genomes uncovers conserved roles of natural products in bacterial physiology.</title>
        <authorList>
            <consortium name="Agbiome Team Llc"/>
            <person name="Bleich R.M."/>
            <person name="Grubbs K.J."/>
            <person name="Santa Maria K.C."/>
            <person name="Allen S.E."/>
            <person name="Farag S."/>
            <person name="Shank E.A."/>
            <person name="Bowers A."/>
        </authorList>
    </citation>
    <scope>NUCLEOTIDE SEQUENCE [LARGE SCALE GENOMIC DNA]</scope>
    <source>
        <strain evidence="4 5">AFS021349</strain>
    </source>
</reference>
<evidence type="ECO:0000259" key="3">
    <source>
        <dbReference type="PROSITE" id="PS51677"/>
    </source>
</evidence>
<dbReference type="CDD" id="cd10917">
    <property type="entry name" value="CE4_NodB_like_6s_7s"/>
    <property type="match status" value="1"/>
</dbReference>
<protein>
    <submittedName>
        <fullName evidence="4">Chitooligosaccharide deacetylase</fullName>
    </submittedName>
</protein>
<dbReference type="Gene3D" id="3.20.20.370">
    <property type="entry name" value="Glycoside hydrolase/deacetylase"/>
    <property type="match status" value="1"/>
</dbReference>
<dbReference type="PROSITE" id="PS51677">
    <property type="entry name" value="NODB"/>
    <property type="match status" value="1"/>
</dbReference>
<dbReference type="InterPro" id="IPR011330">
    <property type="entry name" value="Glyco_hydro/deAcase_b/a-brl"/>
</dbReference>
<organism evidence="4 5">
    <name type="scientific">Bacillus toyonensis</name>
    <dbReference type="NCBI Taxonomy" id="155322"/>
    <lineage>
        <taxon>Bacteria</taxon>
        <taxon>Bacillati</taxon>
        <taxon>Bacillota</taxon>
        <taxon>Bacilli</taxon>
        <taxon>Bacillales</taxon>
        <taxon>Bacillaceae</taxon>
        <taxon>Bacillus</taxon>
        <taxon>Bacillus cereus group</taxon>
    </lineage>
</organism>
<dbReference type="EMBL" id="NUBY01000060">
    <property type="protein sequence ID" value="PEQ05824.1"/>
    <property type="molecule type" value="Genomic_DNA"/>
</dbReference>
<dbReference type="SUPFAM" id="SSF88713">
    <property type="entry name" value="Glycoside hydrolase/deacetylase"/>
    <property type="match status" value="1"/>
</dbReference>
<keyword evidence="2" id="KW-0378">Hydrolase</keyword>
<sequence>MVHKLQLVVIVGILCILGTWTSNKVAARMLMREDLEPTGIVTWGVPTNKKIISFTFDDGPNDIYTPQILEVLEQYGAKATFFMIGFRIQQAPQLVKTVLDKGHEIGNHTMHHVYAQHTTPKNVKNDILEGQKYIEKWSKGPILFRPPGGYINDTVFTTVKQQGGQIILWSWHQDPRDWSKPGVTTIVNHVIKNARNGDIVLLHDGGGNRRQTVEALKIILPTLQEKGFQFVKVSDLLKYKQNKYHRCTTSNTHNGCTKDPSAKFKKAFIGRYIRNGI</sequence>
<dbReference type="GO" id="GO:0016020">
    <property type="term" value="C:membrane"/>
    <property type="evidence" value="ECO:0007669"/>
    <property type="project" value="TreeGrafter"/>
</dbReference>
<dbReference type="GO" id="GO:0016810">
    <property type="term" value="F:hydrolase activity, acting on carbon-nitrogen (but not peptide) bonds"/>
    <property type="evidence" value="ECO:0007669"/>
    <property type="project" value="InterPro"/>
</dbReference>
<dbReference type="InterPro" id="IPR002509">
    <property type="entry name" value="NODB_dom"/>
</dbReference>
<proteinExistence type="predicted"/>
<dbReference type="Proteomes" id="UP000220841">
    <property type="component" value="Unassembled WGS sequence"/>
</dbReference>
<dbReference type="InterPro" id="IPR050248">
    <property type="entry name" value="Polysacc_deacetylase_ArnD"/>
</dbReference>
<dbReference type="Pfam" id="PF01522">
    <property type="entry name" value="Polysacc_deac_1"/>
    <property type="match status" value="1"/>
</dbReference>
<keyword evidence="1" id="KW-0479">Metal-binding</keyword>
<dbReference type="GO" id="GO:0046872">
    <property type="term" value="F:metal ion binding"/>
    <property type="evidence" value="ECO:0007669"/>
    <property type="project" value="UniProtKB-KW"/>
</dbReference>